<name>A0A9D2PCU8_9FIRM</name>
<proteinExistence type="predicted"/>
<dbReference type="AlphaFoldDB" id="A0A9D2PCU8"/>
<dbReference type="InterPro" id="IPR036569">
    <property type="entry name" value="RpiB_LacA_LacB_sf"/>
</dbReference>
<reference evidence="1" key="1">
    <citation type="journal article" date="2021" name="PeerJ">
        <title>Extensive microbial diversity within the chicken gut microbiome revealed by metagenomics and culture.</title>
        <authorList>
            <person name="Gilroy R."/>
            <person name="Ravi A."/>
            <person name="Getino M."/>
            <person name="Pursley I."/>
            <person name="Horton D.L."/>
            <person name="Alikhan N.F."/>
            <person name="Baker D."/>
            <person name="Gharbi K."/>
            <person name="Hall N."/>
            <person name="Watson M."/>
            <person name="Adriaenssens E.M."/>
            <person name="Foster-Nyarko E."/>
            <person name="Jarju S."/>
            <person name="Secka A."/>
            <person name="Antonio M."/>
            <person name="Oren A."/>
            <person name="Chaudhuri R.R."/>
            <person name="La Ragione R."/>
            <person name="Hildebrand F."/>
            <person name="Pallen M.J."/>
        </authorList>
    </citation>
    <scope>NUCLEOTIDE SEQUENCE</scope>
    <source>
        <strain evidence="1">CHK183-5548</strain>
    </source>
</reference>
<dbReference type="GO" id="GO:0005975">
    <property type="term" value="P:carbohydrate metabolic process"/>
    <property type="evidence" value="ECO:0007669"/>
    <property type="project" value="InterPro"/>
</dbReference>
<organism evidence="1 2">
    <name type="scientific">Candidatus Lachnoclostridium pullistercoris</name>
    <dbReference type="NCBI Taxonomy" id="2838632"/>
    <lineage>
        <taxon>Bacteria</taxon>
        <taxon>Bacillati</taxon>
        <taxon>Bacillota</taxon>
        <taxon>Clostridia</taxon>
        <taxon>Lachnospirales</taxon>
        <taxon>Lachnospiraceae</taxon>
    </lineage>
</organism>
<protein>
    <submittedName>
        <fullName evidence="1">Glycine-rich SFCGS family protein</fullName>
    </submittedName>
</protein>
<evidence type="ECO:0000313" key="2">
    <source>
        <dbReference type="Proteomes" id="UP000823883"/>
    </source>
</evidence>
<dbReference type="GO" id="GO:0016853">
    <property type="term" value="F:isomerase activity"/>
    <property type="evidence" value="ECO:0007669"/>
    <property type="project" value="InterPro"/>
</dbReference>
<comment type="caution">
    <text evidence="1">The sequence shown here is derived from an EMBL/GenBank/DDBJ whole genome shotgun (WGS) entry which is preliminary data.</text>
</comment>
<reference evidence="1" key="2">
    <citation type="submission" date="2021-04" db="EMBL/GenBank/DDBJ databases">
        <authorList>
            <person name="Gilroy R."/>
        </authorList>
    </citation>
    <scope>NUCLEOTIDE SEQUENCE</scope>
    <source>
        <strain evidence="1">CHK183-5548</strain>
    </source>
</reference>
<dbReference type="Pfam" id="PF14272">
    <property type="entry name" value="Gly_rich_SFCGS"/>
    <property type="match status" value="1"/>
</dbReference>
<evidence type="ECO:0000313" key="1">
    <source>
        <dbReference type="EMBL" id="HJC48415.1"/>
    </source>
</evidence>
<dbReference type="NCBIfam" id="TIGR03577">
    <property type="entry name" value="EF_0830"/>
    <property type="match status" value="1"/>
</dbReference>
<dbReference type="SUPFAM" id="SSF89623">
    <property type="entry name" value="Ribose/Galactose isomerase RpiB/AlsB"/>
    <property type="match status" value="1"/>
</dbReference>
<gene>
    <name evidence="1" type="ORF">IAA04_10225</name>
</gene>
<dbReference type="EMBL" id="DWWL01000066">
    <property type="protein sequence ID" value="HJC48415.1"/>
    <property type="molecule type" value="Genomic_DNA"/>
</dbReference>
<sequence>MKNVKIVIAHRMGKGQNVAKGVEAAGGTAIVVPGIGADMKLGDVMKTEEADLGISFCGGGGGGAMAAQNKYGFKAIYDMRSIQAGVNAVKNGYEALGFGFMDTEELGKAITEAYIKYRM</sequence>
<dbReference type="InterPro" id="IPR020034">
    <property type="entry name" value="CHP03577_EF0830/AHA3911"/>
</dbReference>
<accession>A0A9D2PCU8</accession>
<dbReference type="Proteomes" id="UP000823883">
    <property type="component" value="Unassembled WGS sequence"/>
</dbReference>